<name>A0ABV1HES6_9FIRM</name>
<dbReference type="InterPro" id="IPR035965">
    <property type="entry name" value="PAS-like_dom_sf"/>
</dbReference>
<dbReference type="CDD" id="cd00130">
    <property type="entry name" value="PAS"/>
    <property type="match status" value="1"/>
</dbReference>
<gene>
    <name evidence="2" type="ORF">WMO43_10025</name>
</gene>
<keyword evidence="2" id="KW-0548">Nucleotidyltransferase</keyword>
<dbReference type="RefSeq" id="WP_353531073.1">
    <property type="nucleotide sequence ID" value="NZ_JBBMEX010000009.1"/>
</dbReference>
<dbReference type="CDD" id="cd01949">
    <property type="entry name" value="GGDEF"/>
    <property type="match status" value="1"/>
</dbReference>
<accession>A0ABV1HES6</accession>
<dbReference type="InterPro" id="IPR050469">
    <property type="entry name" value="Diguanylate_Cyclase"/>
</dbReference>
<dbReference type="PANTHER" id="PTHR45138:SF9">
    <property type="entry name" value="DIGUANYLATE CYCLASE DGCM-RELATED"/>
    <property type="match status" value="1"/>
</dbReference>
<keyword evidence="3" id="KW-1185">Reference proteome</keyword>
<organism evidence="2 3">
    <name type="scientific">Maccoyibacter intestinihominis</name>
    <dbReference type="NCBI Taxonomy" id="3133499"/>
    <lineage>
        <taxon>Bacteria</taxon>
        <taxon>Bacillati</taxon>
        <taxon>Bacillota</taxon>
        <taxon>Clostridia</taxon>
        <taxon>Lachnospirales</taxon>
        <taxon>Lachnospiraceae</taxon>
        <taxon>Maccoyibacter</taxon>
    </lineage>
</organism>
<dbReference type="InterPro" id="IPR013655">
    <property type="entry name" value="PAS_fold_3"/>
</dbReference>
<dbReference type="PROSITE" id="PS50887">
    <property type="entry name" value="GGDEF"/>
    <property type="match status" value="1"/>
</dbReference>
<feature type="domain" description="GGDEF" evidence="1">
    <location>
        <begin position="365"/>
        <end position="493"/>
    </location>
</feature>
<dbReference type="Gene3D" id="1.25.40.10">
    <property type="entry name" value="Tetratricopeptide repeat domain"/>
    <property type="match status" value="1"/>
</dbReference>
<dbReference type="SUPFAM" id="SSF55785">
    <property type="entry name" value="PYP-like sensor domain (PAS domain)"/>
    <property type="match status" value="1"/>
</dbReference>
<dbReference type="SMART" id="SM00028">
    <property type="entry name" value="TPR"/>
    <property type="match status" value="3"/>
</dbReference>
<dbReference type="EMBL" id="JBBMEX010000009">
    <property type="protein sequence ID" value="MEQ2558204.1"/>
    <property type="molecule type" value="Genomic_DNA"/>
</dbReference>
<keyword evidence="2" id="KW-0808">Transferase</keyword>
<dbReference type="PANTHER" id="PTHR45138">
    <property type="entry name" value="REGULATORY COMPONENTS OF SENSORY TRANSDUCTION SYSTEM"/>
    <property type="match status" value="1"/>
</dbReference>
<sequence>MNFDEFLKEKEKIEKLSIEEQKKFYEQLLKNKHDKTELYVYASFYYGHLFYQNGNFGKVIEIMEPIVMDYQSYPYTPKILSCFNLIGVAAHCEAEYSISRFFYKIALKIAKENSAKFYYAFEYNNIALTYIAEQNYTEAIRNLEFAEDVLKDCDEEMGAYIYINKSISLQKLNRLTEALQAYEIGINQYHADKIVPDDAIRCAATLYYRLGKMDKYKEYKQQILLKIRDMHAAEFMDACKELFECGMDSDDDELMTTILRSMDWYIEKYTNEIKVGLVFSELKYEYAVKKSDKDAVLDALEKKNDYKDRIIKHSIEKRLKSLEQHIEINSQISDLELDALTGFRNRKAYYKDINMIEQDTKMNMRPVGIVFADVNGLKKINDSLGHEAGDKLIASVANTITEIFPEARRYRFGGDEFVILSFDKNEAAFNEKRKRLEASWKDGYSASIGTIWKEHAIDFEKSVAAADEMMYMDKSSYYEKKRHDRRSYTYIDTEESLKKVETVAELLPGGFFVYHADEEEQIITFNRELLRIFKCQNKEEFIELTGNSFKGMVHPDDLKIVECDISSQITQEKDIERVQYRIVCKDGTVKTVLDYGRFVHTEMYGDVYYVFIDDISIK</sequence>
<dbReference type="InterPro" id="IPR011990">
    <property type="entry name" value="TPR-like_helical_dom_sf"/>
</dbReference>
<evidence type="ECO:0000313" key="3">
    <source>
        <dbReference type="Proteomes" id="UP001454489"/>
    </source>
</evidence>
<dbReference type="InterPro" id="IPR043128">
    <property type="entry name" value="Rev_trsase/Diguanyl_cyclase"/>
</dbReference>
<reference evidence="2 3" key="1">
    <citation type="submission" date="2024-03" db="EMBL/GenBank/DDBJ databases">
        <title>Human intestinal bacterial collection.</title>
        <authorList>
            <person name="Pauvert C."/>
            <person name="Hitch T.C.A."/>
            <person name="Clavel T."/>
        </authorList>
    </citation>
    <scope>NUCLEOTIDE SEQUENCE [LARGE SCALE GENOMIC DNA]</scope>
    <source>
        <strain evidence="2 3">CLA-AA-H185</strain>
    </source>
</reference>
<dbReference type="SMART" id="SM00267">
    <property type="entry name" value="GGDEF"/>
    <property type="match status" value="1"/>
</dbReference>
<dbReference type="GO" id="GO:0052621">
    <property type="term" value="F:diguanylate cyclase activity"/>
    <property type="evidence" value="ECO:0007669"/>
    <property type="project" value="UniProtKB-EC"/>
</dbReference>
<dbReference type="SUPFAM" id="SSF48452">
    <property type="entry name" value="TPR-like"/>
    <property type="match status" value="1"/>
</dbReference>
<dbReference type="SUPFAM" id="SSF55073">
    <property type="entry name" value="Nucleotide cyclase"/>
    <property type="match status" value="1"/>
</dbReference>
<protein>
    <submittedName>
        <fullName evidence="2">Diguanylate cyclase</fullName>
        <ecNumber evidence="2">2.7.7.65</ecNumber>
    </submittedName>
</protein>
<comment type="caution">
    <text evidence="2">The sequence shown here is derived from an EMBL/GenBank/DDBJ whole genome shotgun (WGS) entry which is preliminary data.</text>
</comment>
<dbReference type="InterPro" id="IPR000160">
    <property type="entry name" value="GGDEF_dom"/>
</dbReference>
<evidence type="ECO:0000313" key="2">
    <source>
        <dbReference type="EMBL" id="MEQ2558204.1"/>
    </source>
</evidence>
<dbReference type="EC" id="2.7.7.65" evidence="2"/>
<dbReference type="Gene3D" id="3.30.70.270">
    <property type="match status" value="1"/>
</dbReference>
<dbReference type="Pfam" id="PF00990">
    <property type="entry name" value="GGDEF"/>
    <property type="match status" value="1"/>
</dbReference>
<dbReference type="InterPro" id="IPR000014">
    <property type="entry name" value="PAS"/>
</dbReference>
<dbReference type="Proteomes" id="UP001454489">
    <property type="component" value="Unassembled WGS sequence"/>
</dbReference>
<dbReference type="Gene3D" id="3.30.450.20">
    <property type="entry name" value="PAS domain"/>
    <property type="match status" value="1"/>
</dbReference>
<proteinExistence type="predicted"/>
<dbReference type="InterPro" id="IPR019734">
    <property type="entry name" value="TPR_rpt"/>
</dbReference>
<dbReference type="NCBIfam" id="TIGR00254">
    <property type="entry name" value="GGDEF"/>
    <property type="match status" value="1"/>
</dbReference>
<dbReference type="InterPro" id="IPR029787">
    <property type="entry name" value="Nucleotide_cyclase"/>
</dbReference>
<evidence type="ECO:0000259" key="1">
    <source>
        <dbReference type="PROSITE" id="PS50887"/>
    </source>
</evidence>
<dbReference type="Pfam" id="PF08447">
    <property type="entry name" value="PAS_3"/>
    <property type="match status" value="1"/>
</dbReference>